<evidence type="ECO:0000313" key="4">
    <source>
        <dbReference type="Proteomes" id="UP000028007"/>
    </source>
</evidence>
<comment type="caution">
    <text evidence="3">The sequence shown here is derived from an EMBL/GenBank/DDBJ whole genome shotgun (WGS) entry which is preliminary data.</text>
</comment>
<comment type="similarity">
    <text evidence="1">Belongs to the barstar family.</text>
</comment>
<gene>
    <name evidence="3" type="ORF">N180_03510</name>
</gene>
<dbReference type="AlphaFoldDB" id="A0A081PFG4"/>
<reference evidence="3 4" key="1">
    <citation type="journal article" date="1992" name="Int. J. Syst. Bacteriol.">
        <title>Sphingobacterium antarcticus sp. nov. a Psychrotrophic Bacterium from the Soils of Schirmacher Oasis, Antarctica.</title>
        <authorList>
            <person name="Shivaji S."/>
            <person name="Ray M.K."/>
            <person name="Rao N.S."/>
            <person name="Saiserr L."/>
            <person name="Jagannadham M.V."/>
            <person name="Kumar G.S."/>
            <person name="Reddy G."/>
            <person name="Bhargava P.M."/>
        </authorList>
    </citation>
    <scope>NUCLEOTIDE SEQUENCE [LARGE SCALE GENOMIC DNA]</scope>
    <source>
        <strain evidence="3 4">4BY</strain>
    </source>
</reference>
<keyword evidence="4" id="KW-1185">Reference proteome</keyword>
<dbReference type="OrthoDB" id="7575400at2"/>
<organism evidence="3 4">
    <name type="scientific">Pedobacter antarcticus 4BY</name>
    <dbReference type="NCBI Taxonomy" id="1358423"/>
    <lineage>
        <taxon>Bacteria</taxon>
        <taxon>Pseudomonadati</taxon>
        <taxon>Bacteroidota</taxon>
        <taxon>Sphingobacteriia</taxon>
        <taxon>Sphingobacteriales</taxon>
        <taxon>Sphingobacteriaceae</taxon>
        <taxon>Pedobacter</taxon>
    </lineage>
</organism>
<evidence type="ECO:0000259" key="2">
    <source>
        <dbReference type="Pfam" id="PF01337"/>
    </source>
</evidence>
<feature type="domain" description="Barstar (barnase inhibitor)" evidence="2">
    <location>
        <begin position="21"/>
        <end position="105"/>
    </location>
</feature>
<dbReference type="SUPFAM" id="SSF52038">
    <property type="entry name" value="Barstar-related"/>
    <property type="match status" value="1"/>
</dbReference>
<evidence type="ECO:0000313" key="3">
    <source>
        <dbReference type="EMBL" id="KEQ29437.1"/>
    </source>
</evidence>
<protein>
    <recommendedName>
        <fullName evidence="2">Barstar (barnase inhibitor) domain-containing protein</fullName>
    </recommendedName>
</protein>
<proteinExistence type="inferred from homology"/>
<accession>A0A081PFG4</accession>
<name>A0A081PFG4_9SPHI</name>
<dbReference type="RefSeq" id="WP_051759963.1">
    <property type="nucleotide sequence ID" value="NZ_JNFF01000072.1"/>
</dbReference>
<dbReference type="Pfam" id="PF01337">
    <property type="entry name" value="Barstar"/>
    <property type="match status" value="1"/>
</dbReference>
<dbReference type="InterPro" id="IPR000468">
    <property type="entry name" value="Barstar"/>
</dbReference>
<dbReference type="InterPro" id="IPR035905">
    <property type="entry name" value="Barstar-like_sf"/>
</dbReference>
<dbReference type="Gene3D" id="3.30.370.10">
    <property type="entry name" value="Barstar-like"/>
    <property type="match status" value="1"/>
</dbReference>
<dbReference type="eggNOG" id="ENOG50319T9">
    <property type="taxonomic scope" value="Bacteria"/>
</dbReference>
<evidence type="ECO:0000256" key="1">
    <source>
        <dbReference type="ARBA" id="ARBA00006845"/>
    </source>
</evidence>
<dbReference type="Proteomes" id="UP000028007">
    <property type="component" value="Unassembled WGS sequence"/>
</dbReference>
<dbReference type="EMBL" id="JNFF01000072">
    <property type="protein sequence ID" value="KEQ29437.1"/>
    <property type="molecule type" value="Genomic_DNA"/>
</dbReference>
<sequence>MKNGFYIYDSASLIKPLHNMAVADGEKCRDLKTFVVLLAEKFSFPDYFSDNLDSLEEILNDMSWLEDNNFAIMISNYADFLKSEKPSRKAALLSLFAETASQWQHVPNYPGEEAYRDRADFRIYIERCPEAIEDLEELDIPVQGYLG</sequence>